<name>A0A1Y1WHQ8_9FUNG</name>
<keyword evidence="3" id="KW-0472">Membrane</keyword>
<dbReference type="Pfam" id="PF08294">
    <property type="entry name" value="TIM21"/>
    <property type="match status" value="1"/>
</dbReference>
<evidence type="ECO:0000313" key="4">
    <source>
        <dbReference type="EMBL" id="ORX73059.1"/>
    </source>
</evidence>
<dbReference type="GO" id="GO:0030150">
    <property type="term" value="P:protein import into mitochondrial matrix"/>
    <property type="evidence" value="ECO:0007669"/>
    <property type="project" value="InterPro"/>
</dbReference>
<dbReference type="RefSeq" id="XP_040746399.1">
    <property type="nucleotide sequence ID" value="XM_040886565.1"/>
</dbReference>
<dbReference type="InterPro" id="IPR038552">
    <property type="entry name" value="Tim21_IMS_sf"/>
</dbReference>
<dbReference type="EMBL" id="MCFD01000002">
    <property type="protein sequence ID" value="ORX73059.1"/>
    <property type="molecule type" value="Genomic_DNA"/>
</dbReference>
<keyword evidence="3" id="KW-0812">Transmembrane</keyword>
<reference evidence="4 5" key="1">
    <citation type="submission" date="2016-07" db="EMBL/GenBank/DDBJ databases">
        <title>Pervasive Adenine N6-methylation of Active Genes in Fungi.</title>
        <authorList>
            <consortium name="DOE Joint Genome Institute"/>
            <person name="Mondo S.J."/>
            <person name="Dannebaum R.O."/>
            <person name="Kuo R.C."/>
            <person name="Labutti K."/>
            <person name="Haridas S."/>
            <person name="Kuo A."/>
            <person name="Salamov A."/>
            <person name="Ahrendt S.R."/>
            <person name="Lipzen A."/>
            <person name="Sullivan W."/>
            <person name="Andreopoulos W.B."/>
            <person name="Clum A."/>
            <person name="Lindquist E."/>
            <person name="Daum C."/>
            <person name="Ramamoorthy G.K."/>
            <person name="Gryganskyi A."/>
            <person name="Culley D."/>
            <person name="Magnuson J.K."/>
            <person name="James T.Y."/>
            <person name="O'Malley M.A."/>
            <person name="Stajich J.E."/>
            <person name="Spatafora J.W."/>
            <person name="Visel A."/>
            <person name="Grigoriev I.V."/>
        </authorList>
    </citation>
    <scope>NUCLEOTIDE SEQUENCE [LARGE SCALE GENOMIC DNA]</scope>
    <source>
        <strain evidence="4 5">ATCC 12442</strain>
    </source>
</reference>
<dbReference type="AlphaFoldDB" id="A0A1Y1WHQ8"/>
<keyword evidence="5" id="KW-1185">Reference proteome</keyword>
<dbReference type="Gene3D" id="3.10.450.320">
    <property type="entry name" value="Mitochondrial import inner membrane translocase subunit Tim21"/>
    <property type="match status" value="1"/>
</dbReference>
<sequence>MQRTPILSACRRIPLGQPLALRNFASRANLATAGAPILLARHVQLGQQQQLHQKFTQHRTYASSSPTMGNLLIVGSVVGMFGYIVYVLYDNMFAEHGVTRVYNESLDLVRANPEITGLLGTSASASARFAHREFVDPQGRKRMTMKYYVEDAHHVTPYLGVVKKQNGTVGGEPIGRVEVLLTEEFAKEVREFQNKARNRRFSTDTKGSSDGSWFSVLHPSNWRQ</sequence>
<comment type="caution">
    <text evidence="4">The sequence shown here is derived from an EMBL/GenBank/DDBJ whole genome shotgun (WGS) entry which is preliminary data.</text>
</comment>
<protein>
    <recommendedName>
        <fullName evidence="2">Mitochondrial import inner membrane translocase subunit TIM21</fullName>
    </recommendedName>
    <alternativeName>
        <fullName evidence="1">Mitochondrial import inner membrane translocase subunit Tim21</fullName>
    </alternativeName>
</protein>
<gene>
    <name evidence="4" type="ORF">DL89DRAFT_265220</name>
</gene>
<dbReference type="GeneID" id="63803213"/>
<proteinExistence type="predicted"/>
<evidence type="ECO:0000256" key="1">
    <source>
        <dbReference type="ARBA" id="ARBA00020213"/>
    </source>
</evidence>
<accession>A0A1Y1WHQ8</accession>
<dbReference type="OrthoDB" id="436405at2759"/>
<feature type="transmembrane region" description="Helical" evidence="3">
    <location>
        <begin position="69"/>
        <end position="89"/>
    </location>
</feature>
<organism evidence="4 5">
    <name type="scientific">Linderina pennispora</name>
    <dbReference type="NCBI Taxonomy" id="61395"/>
    <lineage>
        <taxon>Eukaryota</taxon>
        <taxon>Fungi</taxon>
        <taxon>Fungi incertae sedis</taxon>
        <taxon>Zoopagomycota</taxon>
        <taxon>Kickxellomycotina</taxon>
        <taxon>Kickxellomycetes</taxon>
        <taxon>Kickxellales</taxon>
        <taxon>Kickxellaceae</taxon>
        <taxon>Linderina</taxon>
    </lineage>
</organism>
<dbReference type="InterPro" id="IPR013261">
    <property type="entry name" value="Tim21"/>
</dbReference>
<evidence type="ECO:0000313" key="5">
    <source>
        <dbReference type="Proteomes" id="UP000193922"/>
    </source>
</evidence>
<keyword evidence="3" id="KW-1133">Transmembrane helix</keyword>
<evidence type="ECO:0000256" key="3">
    <source>
        <dbReference type="SAM" id="Phobius"/>
    </source>
</evidence>
<dbReference type="Proteomes" id="UP000193922">
    <property type="component" value="Unassembled WGS sequence"/>
</dbReference>
<dbReference type="GO" id="GO:0005744">
    <property type="term" value="C:TIM23 mitochondrial import inner membrane translocase complex"/>
    <property type="evidence" value="ECO:0007669"/>
    <property type="project" value="InterPro"/>
</dbReference>
<evidence type="ECO:0000256" key="2">
    <source>
        <dbReference type="ARBA" id="ARBA00020726"/>
    </source>
</evidence>